<evidence type="ECO:0000313" key="8">
    <source>
        <dbReference type="Proteomes" id="UP000239649"/>
    </source>
</evidence>
<gene>
    <name evidence="7" type="primary">g671</name>
    <name evidence="7" type="ORF">C2E20_0671</name>
</gene>
<evidence type="ECO:0000313" key="7">
    <source>
        <dbReference type="EMBL" id="PSC76540.1"/>
    </source>
</evidence>
<dbReference type="GO" id="GO:0003727">
    <property type="term" value="F:single-stranded RNA binding"/>
    <property type="evidence" value="ECO:0007669"/>
    <property type="project" value="TreeGrafter"/>
</dbReference>
<proteinExistence type="predicted"/>
<keyword evidence="8" id="KW-1185">Reference proteome</keyword>
<accession>A0A2P6VR32</accession>
<feature type="region of interest" description="Disordered" evidence="6">
    <location>
        <begin position="1"/>
        <end position="33"/>
    </location>
</feature>
<feature type="region of interest" description="Disordered" evidence="6">
    <location>
        <begin position="77"/>
        <end position="145"/>
    </location>
</feature>
<keyword evidence="5" id="KW-0539">Nucleus</keyword>
<evidence type="ECO:0000256" key="3">
    <source>
        <dbReference type="ARBA" id="ARBA00022737"/>
    </source>
</evidence>
<dbReference type="AlphaFoldDB" id="A0A2P6VR32"/>
<evidence type="ECO:0000256" key="1">
    <source>
        <dbReference type="ARBA" id="ARBA00004123"/>
    </source>
</evidence>
<comment type="subcellular location">
    <subcellularLocation>
        <location evidence="1">Nucleus</location>
    </subcellularLocation>
</comment>
<dbReference type="Pfam" id="PF23241">
    <property type="entry name" value="HAT_PRP39_C"/>
    <property type="match status" value="1"/>
</dbReference>
<keyword evidence="4" id="KW-0508">mRNA splicing</keyword>
<dbReference type="GO" id="GO:0006397">
    <property type="term" value="P:mRNA processing"/>
    <property type="evidence" value="ECO:0007669"/>
    <property type="project" value="InterPro"/>
</dbReference>
<protein>
    <submittedName>
        <fullName evidence="7">PsbB mRNA maturation factor chloroplastic-like</fullName>
    </submittedName>
</protein>
<dbReference type="STRING" id="554055.A0A2P6VR32"/>
<feature type="compositionally biased region" description="Low complexity" evidence="6">
    <location>
        <begin position="77"/>
        <end position="121"/>
    </location>
</feature>
<comment type="caution">
    <text evidence="7">The sequence shown here is derived from an EMBL/GenBank/DDBJ whole genome shotgun (WGS) entry which is preliminary data.</text>
</comment>
<dbReference type="PANTHER" id="PTHR44917:SF1">
    <property type="entry name" value="PROTEIN HIGH CHLOROPHYLL FLUORESCENT 107"/>
    <property type="match status" value="1"/>
</dbReference>
<name>A0A2P6VR32_9CHLO</name>
<dbReference type="InterPro" id="IPR003107">
    <property type="entry name" value="HAT"/>
</dbReference>
<keyword evidence="2" id="KW-0507">mRNA processing</keyword>
<evidence type="ECO:0000256" key="2">
    <source>
        <dbReference type="ARBA" id="ARBA00022664"/>
    </source>
</evidence>
<dbReference type="Proteomes" id="UP000239649">
    <property type="component" value="Unassembled WGS sequence"/>
</dbReference>
<reference evidence="7 8" key="1">
    <citation type="journal article" date="2018" name="Plant J.">
        <title>Genome sequences of Chlorella sorokiniana UTEX 1602 and Micractinium conductrix SAG 241.80: implications to maltose excretion by a green alga.</title>
        <authorList>
            <person name="Arriola M.B."/>
            <person name="Velmurugan N."/>
            <person name="Zhang Y."/>
            <person name="Plunkett M.H."/>
            <person name="Hondzo H."/>
            <person name="Barney B.M."/>
        </authorList>
    </citation>
    <scope>NUCLEOTIDE SEQUENCE [LARGE SCALE GENOMIC DNA]</scope>
    <source>
        <strain evidence="7 8">SAG 241.80</strain>
    </source>
</reference>
<dbReference type="Pfam" id="PF13181">
    <property type="entry name" value="TPR_8"/>
    <property type="match status" value="1"/>
</dbReference>
<dbReference type="Pfam" id="PF13432">
    <property type="entry name" value="TPR_16"/>
    <property type="match status" value="1"/>
</dbReference>
<dbReference type="EMBL" id="LHPF02000001">
    <property type="protein sequence ID" value="PSC76540.1"/>
    <property type="molecule type" value="Genomic_DNA"/>
</dbReference>
<evidence type="ECO:0000256" key="4">
    <source>
        <dbReference type="ARBA" id="ARBA00023187"/>
    </source>
</evidence>
<evidence type="ECO:0000256" key="6">
    <source>
        <dbReference type="SAM" id="MobiDB-lite"/>
    </source>
</evidence>
<dbReference type="OrthoDB" id="541719at2759"/>
<dbReference type="InterPro" id="IPR019734">
    <property type="entry name" value="TPR_rpt"/>
</dbReference>
<evidence type="ECO:0000256" key="5">
    <source>
        <dbReference type="ARBA" id="ARBA00023242"/>
    </source>
</evidence>
<sequence length="628" mass="69617">MRPAVLPVETCSPSCSGRGLQAPERSLGWRRTPRSVVAASLHGAGQRAGGQPAAAAARAVAPPATRTAAYSASLPLPGSGAAASAAASTTTEAPSRQQQQQQQQQEQQQQQQKQPPLQQLQGGAPARRSRSLLDAAEGQASRDGDGLVRQRLRPLKINLDLALYRARQKRIISASSRPAHDRARMLREVEASLRRCMELFPEDGRPYVSLGKLYVQQRRYDEALALYEEGCTATGGTNAHIWAAWAYLAAKLGNVTLARKLYDAAIVANPQHAAAWHGWGLLEKEQGNFLRARDLWLKGIQTLRKYPNAYLYQSLAVLAAEMDCVEEARKWFREGTRTVMGRASHALWQAWALMEQRQGDQSVVRALYRRGLESSPRSRYTHLSWGLWEKETGNVERARQLFRAGTALNPRDAALLQAWALLEEEEGNVEEARRLLRRGSKVDPKHLYIWQAWGCLEYRQQNYDEARELFQQGIWAAPPRARATCLVFQAWAMLERDAGNLSLARELLKCAVKADPKSEASWLVWAQMEEDLGYYQRASELRSYSMQERVEVVRPANFATDADGAAAKGAGLLAPLFATISSWFQRYEEESDREEPDLPVLLSLDGLEKVEAEPVAVGAGAGAGAGGR</sequence>
<dbReference type="SMART" id="SM00028">
    <property type="entry name" value="TPR"/>
    <property type="match status" value="6"/>
</dbReference>
<organism evidence="7 8">
    <name type="scientific">Micractinium conductrix</name>
    <dbReference type="NCBI Taxonomy" id="554055"/>
    <lineage>
        <taxon>Eukaryota</taxon>
        <taxon>Viridiplantae</taxon>
        <taxon>Chlorophyta</taxon>
        <taxon>core chlorophytes</taxon>
        <taxon>Trebouxiophyceae</taxon>
        <taxon>Chlorellales</taxon>
        <taxon>Chlorellaceae</taxon>
        <taxon>Chlorella clade</taxon>
        <taxon>Micractinium</taxon>
    </lineage>
</organism>
<dbReference type="GO" id="GO:0003729">
    <property type="term" value="F:mRNA binding"/>
    <property type="evidence" value="ECO:0007669"/>
    <property type="project" value="InterPro"/>
</dbReference>
<keyword evidence="3" id="KW-0677">Repeat</keyword>
<dbReference type="SMART" id="SM00386">
    <property type="entry name" value="HAT"/>
    <property type="match status" value="9"/>
</dbReference>
<dbReference type="InterPro" id="IPR059164">
    <property type="entry name" value="HAT_PRP39_C"/>
</dbReference>
<dbReference type="SUPFAM" id="SSF48452">
    <property type="entry name" value="TPR-like"/>
    <property type="match status" value="1"/>
</dbReference>
<dbReference type="PANTHER" id="PTHR44917">
    <property type="entry name" value="PROTEIN HIGH CHLOROPHYLL FLUORESCENT 107"/>
    <property type="match status" value="1"/>
</dbReference>
<dbReference type="GO" id="GO:0006417">
    <property type="term" value="P:regulation of translation"/>
    <property type="evidence" value="ECO:0007669"/>
    <property type="project" value="TreeGrafter"/>
</dbReference>
<dbReference type="Gene3D" id="1.25.40.10">
    <property type="entry name" value="Tetratricopeptide repeat domain"/>
    <property type="match status" value="3"/>
</dbReference>
<dbReference type="InterPro" id="IPR044624">
    <property type="entry name" value="Mbb1-like"/>
</dbReference>
<dbReference type="InterPro" id="IPR011990">
    <property type="entry name" value="TPR-like_helical_dom_sf"/>
</dbReference>